<evidence type="ECO:0000259" key="6">
    <source>
        <dbReference type="Pfam" id="PF17210"/>
    </source>
</evidence>
<evidence type="ECO:0000313" key="7">
    <source>
        <dbReference type="EMBL" id="PIQ87487.1"/>
    </source>
</evidence>
<evidence type="ECO:0000256" key="3">
    <source>
        <dbReference type="ARBA" id="ARBA00022729"/>
    </source>
</evidence>
<reference evidence="7 8" key="1">
    <citation type="submission" date="2017-09" db="EMBL/GenBank/DDBJ databases">
        <title>Depth-based differentiation of microbial function through sediment-hosted aquifers and enrichment of novel symbionts in the deep terrestrial subsurface.</title>
        <authorList>
            <person name="Probst A.J."/>
            <person name="Ladd B."/>
            <person name="Jarett J.K."/>
            <person name="Geller-Mcgrath D.E."/>
            <person name="Sieber C.M."/>
            <person name="Emerson J.B."/>
            <person name="Anantharaman K."/>
            <person name="Thomas B.C."/>
            <person name="Malmstrom R."/>
            <person name="Stieglmeier M."/>
            <person name="Klingl A."/>
            <person name="Woyke T."/>
            <person name="Ryan C.M."/>
            <person name="Banfield J.F."/>
        </authorList>
    </citation>
    <scope>NUCLEOTIDE SEQUENCE [LARGE SCALE GENOMIC DNA]</scope>
    <source>
        <strain evidence="7">CG11_big_fil_rev_8_21_14_0_20_45_26</strain>
    </source>
</reference>
<comment type="caution">
    <text evidence="7">The sequence shown here is derived from an EMBL/GenBank/DDBJ whole genome shotgun (WGS) entry which is preliminary data.</text>
</comment>
<feature type="region of interest" description="Disordered" evidence="4">
    <location>
        <begin position="1214"/>
        <end position="1233"/>
    </location>
</feature>
<sequence>MKWSLIQKSILLFVLMTVGVMTPAFANELGNPSFEIPNLGGSSNWDNTANRGITVRVASDAPDGQRVLTLSEALIQGAEMFTFTFQTVPNPVKPGDHVAANAFIRLNSANDGNEIAQIRLECKDSRSGDVVAEALNGTDTVSSSFARFEAGGPIPDGCDQIVVTLRIQNGLIGGTSTADFDDINLTINGEPIGLGVEVTKNHVPQGGGSYASILVENQSAIAQSNLELVLNVPNGLNIVDDKTRLNQEIPDIVDSGQETRLYTIGNIGIQDDRLLSFLIVVSPGAIVGHTYTLTLYVRDATALTGDARERLSQLRSIPITVIADPFFTEGTVIGKVFDDQNENGIQDKGESGVPSVQLATEEGIVIRTDFDGKYHIPAVQPGRHVIKIDAHSLPSGTHFVTEETRLIKMTDGMITQADFAVKLPESMIGEQFQDDLRVMVSQGSDFARPHLSIQMMPAVLRKGEGLLEQNPVFLIDLNYADLVTSWRIEVRDERGEEIWNGYGIGAPPKQAPWQGKMRSRQLIEPGVYAYRLAVQDSEGREDWTALQFFKVIDKRAADPDVVNIDIPETGFGNIARDGKRGIPIAAKPTILVRGQTAPDCEVSVNGQKATSGADGSFQIEIFTEPGPQAVLVSALSPEGKTVTYQEDVVVKDTTFFMVGLAEEEIGFNITNGNLEAVGRDDQFHQSFYQDGRAAYYLKGKIKGRFLVTSRYDTQEPLRHKLFTNLDPDHYYPVYGDDSQISYEARDTQERLYVLAEMDRSFIKVGSYRSDFNETELATFDRTLSGLKVHFETLGTTPYGDAKRGFTVFAAKARSLADHNEFVGTGGSLYYLRNKQVIEGSEQVKIEARDELQGLTIKQQDLSPGTDYEIDYVQGRVLLRQPLSSVWFNETILDNQILDGHQVYLVVDYEFEAQDLFGDQPAGIRGFTHLGDHLRVGGTAVRERRQDQDYDLRGVDAVLKVGKNTKISAEYAKSKLAQTRNAVSYNGGITFQNIATGVKRFKNDGREFDGAWSFKAESRPIRGMELSGYVQQFSNGFSNADDISQKGYRKAGIAVSQKFSDALTANYRFDEIKNREGHTDPDLFSHSLQVRYDDGRYVGIGEYRHESFHITDDFNRGLEPIFERQEFSDGLGLKLGYRLDQTWLPYIKGQLTRGETKPNHKIGGGIEANLEGVGKVRFEEMVGNLGDSALIGFERQVNDTTTVYTQIESGAIGSDGTGKGVSTTIGSSQQVNQHSRLYSEREYSSYDAGGQRTADTLGYDVHLNEHWNIGVSGERARIRDLKDAAEIKDDPDVAGGILNVERTAGAVEFSYMDVEKLKFVNRLELRFDRGDTNRNQWLSSHSIEWQMHQDYKFLTRLNRSMTIRTSDEGNLDNDYVELSAGIAYRPAAHNKLNLLARYTWLRDIGVPGQFGNLDNAGIELDEMSQILGLEGIYQISRYLTLGQKLGYKWGHLRSGAADGWINFGTFLTATRLNFHVTKKWDLIGEYRIRFDHRSLDSVKSGVVVEIDREFFDYALLGVGYNFTDFGDDIRQSNGYTRQGFYTRVSGKF</sequence>
<dbReference type="Gene3D" id="2.60.40.10">
    <property type="entry name" value="Immunoglobulins"/>
    <property type="match status" value="2"/>
</dbReference>
<keyword evidence="2" id="KW-0964">Secreted</keyword>
<evidence type="ECO:0000313" key="8">
    <source>
        <dbReference type="Proteomes" id="UP000230859"/>
    </source>
</evidence>
<dbReference type="GO" id="GO:0005576">
    <property type="term" value="C:extracellular region"/>
    <property type="evidence" value="ECO:0007669"/>
    <property type="project" value="UniProtKB-SubCell"/>
</dbReference>
<feature type="chain" id="PRO_5013661760" description="SD-repeat containing protein B domain-containing protein" evidence="5">
    <location>
        <begin position="27"/>
        <end position="1547"/>
    </location>
</feature>
<organism evidence="7 8">
    <name type="scientific">Candidatus Abzuiibacterium crystallinum</name>
    <dbReference type="NCBI Taxonomy" id="1974748"/>
    <lineage>
        <taxon>Bacteria</taxon>
        <taxon>Pseudomonadati</taxon>
        <taxon>Candidatus Omnitrophota</taxon>
        <taxon>Candidatus Abzuiibacterium</taxon>
    </lineage>
</organism>
<gene>
    <name evidence="7" type="ORF">COV74_00520</name>
</gene>
<evidence type="ECO:0000256" key="2">
    <source>
        <dbReference type="ARBA" id="ARBA00022525"/>
    </source>
</evidence>
<evidence type="ECO:0000256" key="5">
    <source>
        <dbReference type="SAM" id="SignalP"/>
    </source>
</evidence>
<dbReference type="InterPro" id="IPR013783">
    <property type="entry name" value="Ig-like_fold"/>
</dbReference>
<dbReference type="Pfam" id="PF17210">
    <property type="entry name" value="SdrD_B"/>
    <property type="match status" value="1"/>
</dbReference>
<evidence type="ECO:0000256" key="1">
    <source>
        <dbReference type="ARBA" id="ARBA00004613"/>
    </source>
</evidence>
<name>A0A2H0LSZ3_9BACT</name>
<keyword evidence="3 5" id="KW-0732">Signal</keyword>
<feature type="compositionally biased region" description="Polar residues" evidence="4">
    <location>
        <begin position="1219"/>
        <end position="1233"/>
    </location>
</feature>
<feature type="domain" description="SD-repeat containing protein B" evidence="6">
    <location>
        <begin position="335"/>
        <end position="402"/>
    </location>
</feature>
<dbReference type="EMBL" id="PCVY01000004">
    <property type="protein sequence ID" value="PIQ87487.1"/>
    <property type="molecule type" value="Genomic_DNA"/>
</dbReference>
<feature type="signal peptide" evidence="5">
    <location>
        <begin position="1"/>
        <end position="26"/>
    </location>
</feature>
<proteinExistence type="predicted"/>
<dbReference type="Gene3D" id="2.60.120.260">
    <property type="entry name" value="Galactose-binding domain-like"/>
    <property type="match status" value="1"/>
</dbReference>
<dbReference type="SUPFAM" id="SSF117074">
    <property type="entry name" value="Hypothetical protein PA1324"/>
    <property type="match status" value="1"/>
</dbReference>
<dbReference type="Proteomes" id="UP000230859">
    <property type="component" value="Unassembled WGS sequence"/>
</dbReference>
<comment type="subcellular location">
    <subcellularLocation>
        <location evidence="1">Secreted</location>
    </subcellularLocation>
</comment>
<accession>A0A2H0LSZ3</accession>
<dbReference type="InterPro" id="IPR033764">
    <property type="entry name" value="Sdr_B"/>
</dbReference>
<protein>
    <recommendedName>
        <fullName evidence="6">SD-repeat containing protein B domain-containing protein</fullName>
    </recommendedName>
</protein>
<evidence type="ECO:0000256" key="4">
    <source>
        <dbReference type="SAM" id="MobiDB-lite"/>
    </source>
</evidence>